<proteinExistence type="predicted"/>
<dbReference type="CDD" id="cd04301">
    <property type="entry name" value="NAT_SF"/>
    <property type="match status" value="1"/>
</dbReference>
<accession>A0A1B2DDZ6</accession>
<gene>
    <name evidence="3" type="ORF">BBD42_05190</name>
</gene>
<dbReference type="EMBL" id="CP016808">
    <property type="protein sequence ID" value="ANY65926.1"/>
    <property type="molecule type" value="Genomic_DNA"/>
</dbReference>
<protein>
    <recommendedName>
        <fullName evidence="2">N-acetyltransferase domain-containing protein</fullName>
    </recommendedName>
</protein>
<dbReference type="InterPro" id="IPR016181">
    <property type="entry name" value="Acyl_CoA_acyltransferase"/>
</dbReference>
<dbReference type="GO" id="GO:0016747">
    <property type="term" value="F:acyltransferase activity, transferring groups other than amino-acyl groups"/>
    <property type="evidence" value="ECO:0007669"/>
    <property type="project" value="InterPro"/>
</dbReference>
<feature type="region of interest" description="Disordered" evidence="1">
    <location>
        <begin position="1"/>
        <end position="30"/>
    </location>
</feature>
<dbReference type="AlphaFoldDB" id="A0A1B2DDZ6"/>
<feature type="domain" description="N-acetyltransferase" evidence="2">
    <location>
        <begin position="87"/>
        <end position="222"/>
    </location>
</feature>
<evidence type="ECO:0000313" key="3">
    <source>
        <dbReference type="EMBL" id="ANY65926.1"/>
    </source>
</evidence>
<sequence>MVNSQSRLLRLSRSAQQPDRAEQEKADQENAEQYQKAEQEKSNSLALLIYLPEGTGEVFRISSVLFYIINSKWFKEDCTLKEVIEQMIIKIALVSDAEALIALKQAAGRGLAGRFGAYRLEPSIMSLAAIRKQFQDHIFLKAVVEGDAIIGSIHLHVRGDVPYIGGLIVHPEYLDQGIGEQLMLEAEALFMMGQQLDAPISFYEEQDYRKTTFVYKRLIRFH</sequence>
<dbReference type="InterPro" id="IPR000182">
    <property type="entry name" value="GNAT_dom"/>
</dbReference>
<evidence type="ECO:0000256" key="1">
    <source>
        <dbReference type="SAM" id="MobiDB-lite"/>
    </source>
</evidence>
<organism evidence="3">
    <name type="scientific">Paenibacillus sp. BIHB 4019</name>
    <dbReference type="NCBI Taxonomy" id="1870819"/>
    <lineage>
        <taxon>Bacteria</taxon>
        <taxon>Bacillati</taxon>
        <taxon>Bacillota</taxon>
        <taxon>Bacilli</taxon>
        <taxon>Bacillales</taxon>
        <taxon>Paenibacillaceae</taxon>
        <taxon>Paenibacillus</taxon>
    </lineage>
</organism>
<feature type="compositionally biased region" description="Basic and acidic residues" evidence="1">
    <location>
        <begin position="19"/>
        <end position="28"/>
    </location>
</feature>
<evidence type="ECO:0000259" key="2">
    <source>
        <dbReference type="PROSITE" id="PS51186"/>
    </source>
</evidence>
<feature type="compositionally biased region" description="Low complexity" evidence="1">
    <location>
        <begin position="1"/>
        <end position="17"/>
    </location>
</feature>
<dbReference type="PROSITE" id="PS51186">
    <property type="entry name" value="GNAT"/>
    <property type="match status" value="1"/>
</dbReference>
<name>A0A1B2DDZ6_9BACL</name>
<reference evidence="3" key="1">
    <citation type="submission" date="2016-08" db="EMBL/GenBank/DDBJ databases">
        <title>Complete Genome Seqeunce of Paenibacillus sp. BIHB 4019 from tea rhizoplane.</title>
        <authorList>
            <person name="Thakur R."/>
            <person name="Swarnkar M.K."/>
            <person name="Gulati A."/>
        </authorList>
    </citation>
    <scope>NUCLEOTIDE SEQUENCE [LARGE SCALE GENOMIC DNA]</scope>
    <source>
        <strain evidence="3">BIHB4019</strain>
    </source>
</reference>
<dbReference type="SUPFAM" id="SSF55729">
    <property type="entry name" value="Acyl-CoA N-acyltransferases (Nat)"/>
    <property type="match status" value="1"/>
</dbReference>
<dbReference type="Pfam" id="PF00583">
    <property type="entry name" value="Acetyltransf_1"/>
    <property type="match status" value="1"/>
</dbReference>
<dbReference type="Gene3D" id="3.40.630.30">
    <property type="match status" value="1"/>
</dbReference>